<dbReference type="InterPro" id="IPR051262">
    <property type="entry name" value="SMP-30/CGR1_Lactonase"/>
</dbReference>
<dbReference type="Gene3D" id="2.120.10.30">
    <property type="entry name" value="TolB, C-terminal domain"/>
    <property type="match status" value="1"/>
</dbReference>
<name>A0A4Q0MG11_9SPHI</name>
<gene>
    <name evidence="4" type="ORF">EKH83_01745</name>
</gene>
<dbReference type="InterPro" id="IPR011042">
    <property type="entry name" value="6-blade_b-propeller_TolB-like"/>
</dbReference>
<feature type="chain" id="PRO_5020639351" evidence="2">
    <location>
        <begin position="23"/>
        <end position="303"/>
    </location>
</feature>
<organism evidence="4 5">
    <name type="scientific">Arcticibacter tournemirensis</name>
    <dbReference type="NCBI Taxonomy" id="699437"/>
    <lineage>
        <taxon>Bacteria</taxon>
        <taxon>Pseudomonadati</taxon>
        <taxon>Bacteroidota</taxon>
        <taxon>Sphingobacteriia</taxon>
        <taxon>Sphingobacteriales</taxon>
        <taxon>Sphingobacteriaceae</taxon>
        <taxon>Arcticibacter</taxon>
    </lineage>
</organism>
<keyword evidence="2" id="KW-0732">Signal</keyword>
<evidence type="ECO:0000256" key="2">
    <source>
        <dbReference type="SAM" id="SignalP"/>
    </source>
</evidence>
<evidence type="ECO:0000313" key="4">
    <source>
        <dbReference type="EMBL" id="RXF72471.1"/>
    </source>
</evidence>
<dbReference type="Proteomes" id="UP000290848">
    <property type="component" value="Unassembled WGS sequence"/>
</dbReference>
<proteinExistence type="predicted"/>
<dbReference type="EMBL" id="RXOC01000001">
    <property type="protein sequence ID" value="RXF72471.1"/>
    <property type="molecule type" value="Genomic_DNA"/>
</dbReference>
<accession>A0A4Q0MG11</accession>
<feature type="domain" description="SMP-30/Gluconolactonase/LRE-like region" evidence="3">
    <location>
        <begin position="48"/>
        <end position="289"/>
    </location>
</feature>
<sequence>MKCIAGVFCLLSLLALSFRSLAQVSDIDPAFPVARNGKLLLISDQFSFTEGPAADDRGNVFFTDQPNNKIWKYDTNGSLTVFMDNAGRANGLYFNRRGELIVCGDENNQLWSLSPSGKISVLVDTFQSKKLNGPNDVWINKKGDMYFTDPYYQREYWKRTKPDLKLQSVYLLKRGSHNLVSVEDSLVKPNGIVGTPDGKCLYVADIGASKTYKYTINRDGTLGEKKLFAEMGSDGMTIDNQGNIYLTGNGVTVFNKDGVRIKHIPVPAKWTGNVCFGGENNDWLFITASEKLFKVKMQVKAAN</sequence>
<dbReference type="InterPro" id="IPR013658">
    <property type="entry name" value="SGL"/>
</dbReference>
<evidence type="ECO:0000259" key="3">
    <source>
        <dbReference type="Pfam" id="PF08450"/>
    </source>
</evidence>
<dbReference type="RefSeq" id="WP_128767657.1">
    <property type="nucleotide sequence ID" value="NZ_RXOC01000001.1"/>
</dbReference>
<dbReference type="PANTHER" id="PTHR47572">
    <property type="entry name" value="LIPOPROTEIN-RELATED"/>
    <property type="match status" value="1"/>
</dbReference>
<evidence type="ECO:0000313" key="5">
    <source>
        <dbReference type="Proteomes" id="UP000290848"/>
    </source>
</evidence>
<dbReference type="Pfam" id="PF08450">
    <property type="entry name" value="SGL"/>
    <property type="match status" value="1"/>
</dbReference>
<evidence type="ECO:0000256" key="1">
    <source>
        <dbReference type="ARBA" id="ARBA00022801"/>
    </source>
</evidence>
<keyword evidence="1" id="KW-0378">Hydrolase</keyword>
<dbReference type="SUPFAM" id="SSF63829">
    <property type="entry name" value="Calcium-dependent phosphotriesterase"/>
    <property type="match status" value="1"/>
</dbReference>
<dbReference type="PANTHER" id="PTHR47572:SF4">
    <property type="entry name" value="LACTONASE DRP35"/>
    <property type="match status" value="1"/>
</dbReference>
<dbReference type="GO" id="GO:0016787">
    <property type="term" value="F:hydrolase activity"/>
    <property type="evidence" value="ECO:0007669"/>
    <property type="project" value="UniProtKB-KW"/>
</dbReference>
<dbReference type="AlphaFoldDB" id="A0A4Q0MG11"/>
<comment type="caution">
    <text evidence="4">The sequence shown here is derived from an EMBL/GenBank/DDBJ whole genome shotgun (WGS) entry which is preliminary data.</text>
</comment>
<feature type="signal peptide" evidence="2">
    <location>
        <begin position="1"/>
        <end position="22"/>
    </location>
</feature>
<protein>
    <submittedName>
        <fullName evidence="4">SMP-30/gluconolactonase/LRE family protein</fullName>
    </submittedName>
</protein>
<reference evidence="4 5" key="1">
    <citation type="submission" date="2018-12" db="EMBL/GenBank/DDBJ databases">
        <title>The Draft Genome Sequence of the Soil Bacterium Pedobacter tournemirensis R1.</title>
        <authorList>
            <person name="He J."/>
        </authorList>
    </citation>
    <scope>NUCLEOTIDE SEQUENCE [LARGE SCALE GENOMIC DNA]</scope>
    <source>
        <strain evidence="4 5">R1</strain>
    </source>
</reference>